<reference evidence="2 3" key="1">
    <citation type="submission" date="2016-06" db="EMBL/GenBank/DDBJ databases">
        <title>Living apart together: crosstalk between the core and supernumerary genomes in a fungal plant pathogen.</title>
        <authorList>
            <person name="Vanheule A."/>
            <person name="Audenaert K."/>
            <person name="Warris S."/>
            <person name="Van De Geest H."/>
            <person name="Schijlen E."/>
            <person name="Hofte M."/>
            <person name="De Saeger S."/>
            <person name="Haesaert G."/>
            <person name="Waalwijk C."/>
            <person name="Van Der Lee T."/>
        </authorList>
    </citation>
    <scope>NUCLEOTIDE SEQUENCE [LARGE SCALE GENOMIC DNA]</scope>
    <source>
        <strain evidence="2 3">2516</strain>
    </source>
</reference>
<gene>
    <name evidence="2" type="ORF">FPOA_03384</name>
</gene>
<keyword evidence="1" id="KW-1133">Transmembrane helix</keyword>
<comment type="caution">
    <text evidence="2">The sequence shown here is derived from an EMBL/GenBank/DDBJ whole genome shotgun (WGS) entry which is preliminary data.</text>
</comment>
<accession>A0A1B8B9R3</accession>
<dbReference type="Proteomes" id="UP000091967">
    <property type="component" value="Unassembled WGS sequence"/>
</dbReference>
<name>A0A1B8B9R3_FUSPO</name>
<sequence>MNIEAIVGIVALIVALPPTGYILYKWYNNQHQDNASSLELSSTLDCVGTSRPASQMFVLMMTERQVTFGLRA</sequence>
<keyword evidence="1" id="KW-0472">Membrane</keyword>
<dbReference type="AlphaFoldDB" id="A0A1B8B9R3"/>
<organism evidence="2 3">
    <name type="scientific">Fusarium poae</name>
    <dbReference type="NCBI Taxonomy" id="36050"/>
    <lineage>
        <taxon>Eukaryota</taxon>
        <taxon>Fungi</taxon>
        <taxon>Dikarya</taxon>
        <taxon>Ascomycota</taxon>
        <taxon>Pezizomycotina</taxon>
        <taxon>Sordariomycetes</taxon>
        <taxon>Hypocreomycetidae</taxon>
        <taxon>Hypocreales</taxon>
        <taxon>Nectriaceae</taxon>
        <taxon>Fusarium</taxon>
    </lineage>
</organism>
<protein>
    <submittedName>
        <fullName evidence="2">Uncharacterized protein</fullName>
    </submittedName>
</protein>
<feature type="transmembrane region" description="Helical" evidence="1">
    <location>
        <begin position="6"/>
        <end position="24"/>
    </location>
</feature>
<dbReference type="EMBL" id="LYXU01000001">
    <property type="protein sequence ID" value="OBS29448.1"/>
    <property type="molecule type" value="Genomic_DNA"/>
</dbReference>
<evidence type="ECO:0000256" key="1">
    <source>
        <dbReference type="SAM" id="Phobius"/>
    </source>
</evidence>
<proteinExistence type="predicted"/>
<evidence type="ECO:0000313" key="2">
    <source>
        <dbReference type="EMBL" id="OBS29448.1"/>
    </source>
</evidence>
<keyword evidence="1" id="KW-0812">Transmembrane</keyword>
<evidence type="ECO:0000313" key="3">
    <source>
        <dbReference type="Proteomes" id="UP000091967"/>
    </source>
</evidence>
<keyword evidence="3" id="KW-1185">Reference proteome</keyword>